<dbReference type="InterPro" id="IPR003594">
    <property type="entry name" value="HATPase_dom"/>
</dbReference>
<dbReference type="PANTHER" id="PTHR43065">
    <property type="entry name" value="SENSOR HISTIDINE KINASE"/>
    <property type="match status" value="1"/>
</dbReference>
<keyword evidence="5" id="KW-0472">Membrane</keyword>
<dbReference type="PROSITE" id="PS50109">
    <property type="entry name" value="HIS_KIN"/>
    <property type="match status" value="1"/>
</dbReference>
<evidence type="ECO:0000259" key="7">
    <source>
        <dbReference type="PROSITE" id="PS50110"/>
    </source>
</evidence>
<name>B8EMV6_METSB</name>
<keyword evidence="8" id="KW-0418">Kinase</keyword>
<dbReference type="Pfam" id="PF00512">
    <property type="entry name" value="HisKA"/>
    <property type="match status" value="1"/>
</dbReference>
<feature type="transmembrane region" description="Helical" evidence="5">
    <location>
        <begin position="244"/>
        <end position="264"/>
    </location>
</feature>
<dbReference type="InterPro" id="IPR036890">
    <property type="entry name" value="HATPase_C_sf"/>
</dbReference>
<comment type="catalytic activity">
    <reaction evidence="1">
        <text>ATP + protein L-histidine = ADP + protein N-phospho-L-histidine.</text>
        <dbReference type="EC" id="2.7.13.3"/>
    </reaction>
</comment>
<dbReference type="InterPro" id="IPR005467">
    <property type="entry name" value="His_kinase_dom"/>
</dbReference>
<dbReference type="AlphaFoldDB" id="B8EMV6"/>
<dbReference type="STRING" id="395965.Msil_3904"/>
<evidence type="ECO:0000256" key="1">
    <source>
        <dbReference type="ARBA" id="ARBA00000085"/>
    </source>
</evidence>
<dbReference type="RefSeq" id="WP_012592853.1">
    <property type="nucleotide sequence ID" value="NC_011666.1"/>
</dbReference>
<evidence type="ECO:0000256" key="4">
    <source>
        <dbReference type="PROSITE-ProRule" id="PRU00169"/>
    </source>
</evidence>
<dbReference type="PANTHER" id="PTHR43065:SF42">
    <property type="entry name" value="TWO-COMPONENT SENSOR PPRA"/>
    <property type="match status" value="1"/>
</dbReference>
<dbReference type="SMART" id="SM00387">
    <property type="entry name" value="HATPase_c"/>
    <property type="match status" value="1"/>
</dbReference>
<dbReference type="InterPro" id="IPR011006">
    <property type="entry name" value="CheY-like_superfamily"/>
</dbReference>
<dbReference type="SUPFAM" id="SSF52172">
    <property type="entry name" value="CheY-like"/>
    <property type="match status" value="1"/>
</dbReference>
<dbReference type="Pfam" id="PF19443">
    <property type="entry name" value="DAHL"/>
    <property type="match status" value="1"/>
</dbReference>
<evidence type="ECO:0000259" key="6">
    <source>
        <dbReference type="PROSITE" id="PS50109"/>
    </source>
</evidence>
<dbReference type="InterPro" id="IPR036097">
    <property type="entry name" value="HisK_dim/P_sf"/>
</dbReference>
<evidence type="ECO:0000256" key="2">
    <source>
        <dbReference type="ARBA" id="ARBA00012438"/>
    </source>
</evidence>
<keyword evidence="5" id="KW-0812">Transmembrane</keyword>
<organism evidence="8 9">
    <name type="scientific">Methylocella silvestris (strain DSM 15510 / CIP 108128 / LMG 27833 / NCIMB 13906 / BL2)</name>
    <dbReference type="NCBI Taxonomy" id="395965"/>
    <lineage>
        <taxon>Bacteria</taxon>
        <taxon>Pseudomonadati</taxon>
        <taxon>Pseudomonadota</taxon>
        <taxon>Alphaproteobacteria</taxon>
        <taxon>Hyphomicrobiales</taxon>
        <taxon>Beijerinckiaceae</taxon>
        <taxon>Methylocella</taxon>
    </lineage>
</organism>
<dbReference type="PRINTS" id="PR00344">
    <property type="entry name" value="BCTRLSENSOR"/>
</dbReference>
<feature type="domain" description="Histidine kinase" evidence="6">
    <location>
        <begin position="461"/>
        <end position="682"/>
    </location>
</feature>
<dbReference type="HOGENOM" id="CLU_017728_0_0_5"/>
<dbReference type="SMART" id="SM00388">
    <property type="entry name" value="HisKA"/>
    <property type="match status" value="1"/>
</dbReference>
<dbReference type="EC" id="2.7.13.3" evidence="2"/>
<dbReference type="OrthoDB" id="7533341at2"/>
<dbReference type="InterPro" id="IPR004358">
    <property type="entry name" value="Sig_transdc_His_kin-like_C"/>
</dbReference>
<dbReference type="SUPFAM" id="SSF47384">
    <property type="entry name" value="Homodimeric domain of signal transducing histidine kinase"/>
    <property type="match status" value="1"/>
</dbReference>
<dbReference type="Proteomes" id="UP000002257">
    <property type="component" value="Chromosome"/>
</dbReference>
<dbReference type="eggNOG" id="COG2204">
    <property type="taxonomic scope" value="Bacteria"/>
</dbReference>
<dbReference type="Gene3D" id="1.10.287.130">
    <property type="match status" value="1"/>
</dbReference>
<dbReference type="GO" id="GO:0000155">
    <property type="term" value="F:phosphorelay sensor kinase activity"/>
    <property type="evidence" value="ECO:0007669"/>
    <property type="project" value="InterPro"/>
</dbReference>
<dbReference type="SUPFAM" id="SSF55874">
    <property type="entry name" value="ATPase domain of HSP90 chaperone/DNA topoisomerase II/histidine kinase"/>
    <property type="match status" value="1"/>
</dbReference>
<dbReference type="InterPro" id="IPR003661">
    <property type="entry name" value="HisK_dim/P_dom"/>
</dbReference>
<reference evidence="8 9" key="1">
    <citation type="journal article" date="2010" name="J. Bacteriol.">
        <title>Complete genome sequence of the aerobic facultative methanotroph Methylocella silvestris BL2.</title>
        <authorList>
            <person name="Chen Y."/>
            <person name="Crombie A."/>
            <person name="Rahman M.T."/>
            <person name="Dedysh S.N."/>
            <person name="Liesack W."/>
            <person name="Stott M.B."/>
            <person name="Alam M."/>
            <person name="Theisen A.R."/>
            <person name="Murrell J.C."/>
            <person name="Dunfield P.F."/>
        </authorList>
    </citation>
    <scope>NUCLEOTIDE SEQUENCE [LARGE SCALE GENOMIC DNA]</scope>
    <source>
        <strain evidence="9">DSM 15510 / CIP 108128 / LMG 27833 / NCIMB 13906 / BL2</strain>
    </source>
</reference>
<dbReference type="InterPro" id="IPR045812">
    <property type="entry name" value="DAHL"/>
</dbReference>
<keyword evidence="5" id="KW-1133">Transmembrane helix</keyword>
<feature type="domain" description="Response regulatory" evidence="7">
    <location>
        <begin position="700"/>
        <end position="816"/>
    </location>
</feature>
<keyword evidence="8" id="KW-0808">Transferase</keyword>
<dbReference type="Gene3D" id="3.30.565.10">
    <property type="entry name" value="Histidine kinase-like ATPase, C-terminal domain"/>
    <property type="match status" value="1"/>
</dbReference>
<evidence type="ECO:0000313" key="9">
    <source>
        <dbReference type="Proteomes" id="UP000002257"/>
    </source>
</evidence>
<evidence type="ECO:0000256" key="5">
    <source>
        <dbReference type="SAM" id="Phobius"/>
    </source>
</evidence>
<dbReference type="Pfam" id="PF02518">
    <property type="entry name" value="HATPase_c"/>
    <property type="match status" value="1"/>
</dbReference>
<dbReference type="InterPro" id="IPR001789">
    <property type="entry name" value="Sig_transdc_resp-reg_receiver"/>
</dbReference>
<gene>
    <name evidence="8" type="ordered locus">Msil_3904</name>
</gene>
<keyword evidence="9" id="KW-1185">Reference proteome</keyword>
<dbReference type="Gene3D" id="3.40.50.2300">
    <property type="match status" value="1"/>
</dbReference>
<sequence length="829" mass="89538">MKLAPQVAAVPLLLLLLTWLAWRATNSEAELFDRSLAALDHFAMVENALHRDVLTTRTGMLRNYDPLVRDVNALQDSLDRLTRAAAFEKELAAPVDRLAVLVRPHEKMVEQFKSDNALLRNSLAYFGVFSVALGAMDQGRPLDPGVSALAAAMLHFTLDTSTETAREVEARLDALAKQAPPSDKADSIQALVAHGRMIFRLLPTTDGNVKALLAVPTKREEAALRTVILTHQKASRDAARTFRLLLYATSLLLLGVLVQLGLRLRARALALMRRAALEHMIADISTHFINAQPEEMAAQIEQALGRLAGHMTASRGYVALAGAPQQAFIWRAKGVSCSPDWPDQGLALARQLKQREQEIIQIPNVENMEPGEDKDRLAAAGVRGWACVLRMRGDDVAAILAFDAPTPYIISPHDDFGLMRMALDAIANAVGRNHLEQERARLQQRLARARRLETVGALTSGIAHNFNNIIGAILGYAEMAEAKVKADARLIRDLHEIRRAAELARDLIDQILVFGRPRDARRVPVRLGDLIGEAASLLRASMPPGIELIVHEAPAGAVVSADRAQLQQVILNLCSNAAQAMDGNGRIEVAPDVQDVTRPRTLSHGSLAPGRYVRIAVSDAGRGIDEAVLRHIFEPFFTTRAAGNGLGLATARDIVREHDGVMNVLTKPGAGTSVEAWLPCMVEGVLETNEPGLPVGQGQTLLVLDEDRETLLKSEEILAALGYEPVGFSRLSEAMTAYSVGPQRFDAIVVNCPRGAGPILKLAAALHDMAPNLPIVLATASAEEIGVDALLRAGISEVVRLPFISSEIAAALRHCLAAPQAAPARAPAS</sequence>
<evidence type="ECO:0000256" key="3">
    <source>
        <dbReference type="ARBA" id="ARBA00022553"/>
    </source>
</evidence>
<dbReference type="EMBL" id="CP001280">
    <property type="protein sequence ID" value="ACK52785.1"/>
    <property type="molecule type" value="Genomic_DNA"/>
</dbReference>
<dbReference type="KEGG" id="msl:Msil_3904"/>
<accession>B8EMV6</accession>
<dbReference type="eggNOG" id="COG4191">
    <property type="taxonomic scope" value="Bacteria"/>
</dbReference>
<dbReference type="CDD" id="cd00082">
    <property type="entry name" value="HisKA"/>
    <property type="match status" value="1"/>
</dbReference>
<dbReference type="NCBIfam" id="NF010411">
    <property type="entry name" value="PRK13837.1"/>
    <property type="match status" value="1"/>
</dbReference>
<dbReference type="PROSITE" id="PS50110">
    <property type="entry name" value="RESPONSE_REGULATORY"/>
    <property type="match status" value="1"/>
</dbReference>
<proteinExistence type="predicted"/>
<keyword evidence="3" id="KW-0597">Phosphoprotein</keyword>
<evidence type="ECO:0000313" key="8">
    <source>
        <dbReference type="EMBL" id="ACK52785.1"/>
    </source>
</evidence>
<comment type="caution">
    <text evidence="4">Lacks conserved residue(s) required for the propagation of feature annotation.</text>
</comment>
<protein>
    <recommendedName>
        <fullName evidence="2">histidine kinase</fullName>
        <ecNumber evidence="2">2.7.13.3</ecNumber>
    </recommendedName>
</protein>